<dbReference type="EC" id="2.7.4.8" evidence="4 13"/>
<dbReference type="InterPro" id="IPR008145">
    <property type="entry name" value="GK/Ca_channel_bsu"/>
</dbReference>
<keyword evidence="10 13" id="KW-0067">ATP-binding</keyword>
<comment type="similarity">
    <text evidence="3 13">Belongs to the guanylate kinase family.</text>
</comment>
<sequence length="196" mass="22570">MNFPYSYKKIKGGFLMKGKLIIVSGPSGSGKSTVTKLVKDRLNIPLSISATTRQPRVGEIDGKDYFFLTREIFEKKIKNDEFYEYANVHGNYYGTLKEVVESKLNKGLNVILEIDVQGALIAKKKKKDAILVFFRTKDMETLENRLRNRKTDSEEVIQLRLKNAAKELEYEPEYDYTIINNDIEQSCKELINIINS</sequence>
<name>A0A510KNG6_9FUSO</name>
<dbReference type="GO" id="GO:0005829">
    <property type="term" value="C:cytosol"/>
    <property type="evidence" value="ECO:0007669"/>
    <property type="project" value="TreeGrafter"/>
</dbReference>
<evidence type="ECO:0000256" key="11">
    <source>
        <dbReference type="ARBA" id="ARBA00030128"/>
    </source>
</evidence>
<evidence type="ECO:0000256" key="1">
    <source>
        <dbReference type="ARBA" id="ARBA00003531"/>
    </source>
</evidence>
<comment type="function">
    <text evidence="1 13">Essential for recycling GMP and indirectly, cGMP.</text>
</comment>
<protein>
    <recommendedName>
        <fullName evidence="5 13">Guanylate kinase</fullName>
        <ecNumber evidence="4 13">2.7.4.8</ecNumber>
    </recommendedName>
    <alternativeName>
        <fullName evidence="11 13">GMP kinase</fullName>
    </alternativeName>
</protein>
<dbReference type="InterPro" id="IPR020590">
    <property type="entry name" value="Guanylate_kinase_CS"/>
</dbReference>
<dbReference type="GO" id="GO:0005524">
    <property type="term" value="F:ATP binding"/>
    <property type="evidence" value="ECO:0007669"/>
    <property type="project" value="UniProtKB-UniRule"/>
</dbReference>
<evidence type="ECO:0000256" key="7">
    <source>
        <dbReference type="ARBA" id="ARBA00022679"/>
    </source>
</evidence>
<evidence type="ECO:0000256" key="6">
    <source>
        <dbReference type="ARBA" id="ARBA00022490"/>
    </source>
</evidence>
<evidence type="ECO:0000256" key="2">
    <source>
        <dbReference type="ARBA" id="ARBA00004496"/>
    </source>
</evidence>
<dbReference type="CDD" id="cd00071">
    <property type="entry name" value="GMPK"/>
    <property type="match status" value="1"/>
</dbReference>
<dbReference type="HAMAP" id="MF_00328">
    <property type="entry name" value="Guanylate_kinase"/>
    <property type="match status" value="1"/>
</dbReference>
<dbReference type="PROSITE" id="PS00856">
    <property type="entry name" value="GUANYLATE_KINASE_1"/>
    <property type="match status" value="1"/>
</dbReference>
<comment type="catalytic activity">
    <reaction evidence="12 13">
        <text>GMP + ATP = GDP + ADP</text>
        <dbReference type="Rhea" id="RHEA:20780"/>
        <dbReference type="ChEBI" id="CHEBI:30616"/>
        <dbReference type="ChEBI" id="CHEBI:58115"/>
        <dbReference type="ChEBI" id="CHEBI:58189"/>
        <dbReference type="ChEBI" id="CHEBI:456216"/>
        <dbReference type="EC" id="2.7.4.8"/>
    </reaction>
</comment>
<dbReference type="Gene3D" id="3.30.63.10">
    <property type="entry name" value="Guanylate Kinase phosphate binding domain"/>
    <property type="match status" value="1"/>
</dbReference>
<dbReference type="AlphaFoldDB" id="A0A510KNG6"/>
<evidence type="ECO:0000256" key="8">
    <source>
        <dbReference type="ARBA" id="ARBA00022741"/>
    </source>
</evidence>
<evidence type="ECO:0000256" key="13">
    <source>
        <dbReference type="HAMAP-Rule" id="MF_00328"/>
    </source>
</evidence>
<dbReference type="EMBL" id="AP019840">
    <property type="protein sequence ID" value="BBM53216.1"/>
    <property type="molecule type" value="Genomic_DNA"/>
</dbReference>
<evidence type="ECO:0000256" key="10">
    <source>
        <dbReference type="ARBA" id="ARBA00022840"/>
    </source>
</evidence>
<dbReference type="GO" id="GO:0004385">
    <property type="term" value="F:GMP kinase activity"/>
    <property type="evidence" value="ECO:0007669"/>
    <property type="project" value="UniProtKB-UniRule"/>
</dbReference>
<accession>A0A510KNG6</accession>
<dbReference type="SMART" id="SM00072">
    <property type="entry name" value="GuKc"/>
    <property type="match status" value="1"/>
</dbReference>
<comment type="subcellular location">
    <subcellularLocation>
        <location evidence="2 13">Cytoplasm</location>
    </subcellularLocation>
</comment>
<keyword evidence="8 13" id="KW-0547">Nucleotide-binding</keyword>
<dbReference type="Proteomes" id="UP000321378">
    <property type="component" value="Chromosome"/>
</dbReference>
<dbReference type="Gene3D" id="3.40.50.300">
    <property type="entry name" value="P-loop containing nucleotide triphosphate hydrolases"/>
    <property type="match status" value="1"/>
</dbReference>
<evidence type="ECO:0000256" key="5">
    <source>
        <dbReference type="ARBA" id="ARBA00016296"/>
    </source>
</evidence>
<evidence type="ECO:0000313" key="16">
    <source>
        <dbReference type="Proteomes" id="UP000321378"/>
    </source>
</evidence>
<dbReference type="InterPro" id="IPR008144">
    <property type="entry name" value="Guanylate_kin-like_dom"/>
</dbReference>
<dbReference type="Pfam" id="PF00625">
    <property type="entry name" value="Guanylate_kin"/>
    <property type="match status" value="1"/>
</dbReference>
<reference evidence="15 16" key="1">
    <citation type="submission" date="2019-07" db="EMBL/GenBank/DDBJ databases">
        <title>Complete Genome Sequence of Leptotrichia trevisanii Strain JMUB3935.</title>
        <authorList>
            <person name="Watanabe S."/>
            <person name="Cui L."/>
        </authorList>
    </citation>
    <scope>NUCLEOTIDE SEQUENCE [LARGE SCALE GENOMIC DNA]</scope>
    <source>
        <strain evidence="15 16">JMUB3935</strain>
    </source>
</reference>
<evidence type="ECO:0000256" key="4">
    <source>
        <dbReference type="ARBA" id="ARBA00012961"/>
    </source>
</evidence>
<feature type="binding site" evidence="13">
    <location>
        <begin position="25"/>
        <end position="32"/>
    </location>
    <ligand>
        <name>ATP</name>
        <dbReference type="ChEBI" id="CHEBI:30616"/>
    </ligand>
</feature>
<keyword evidence="7 13" id="KW-0808">Transferase</keyword>
<dbReference type="InterPro" id="IPR027417">
    <property type="entry name" value="P-loop_NTPase"/>
</dbReference>
<feature type="domain" description="Guanylate kinase-like" evidence="14">
    <location>
        <begin position="18"/>
        <end position="195"/>
    </location>
</feature>
<evidence type="ECO:0000313" key="15">
    <source>
        <dbReference type="EMBL" id="BBM53216.1"/>
    </source>
</evidence>
<evidence type="ECO:0000256" key="9">
    <source>
        <dbReference type="ARBA" id="ARBA00022777"/>
    </source>
</evidence>
<dbReference type="NCBIfam" id="TIGR03263">
    <property type="entry name" value="guanyl_kin"/>
    <property type="match status" value="1"/>
</dbReference>
<dbReference type="PANTHER" id="PTHR23117">
    <property type="entry name" value="GUANYLATE KINASE-RELATED"/>
    <property type="match status" value="1"/>
</dbReference>
<dbReference type="STRING" id="1122173.GCA_000482505_01142"/>
<dbReference type="InterPro" id="IPR017665">
    <property type="entry name" value="Guanylate_kinase"/>
</dbReference>
<keyword evidence="6 13" id="KW-0963">Cytoplasm</keyword>
<evidence type="ECO:0000256" key="3">
    <source>
        <dbReference type="ARBA" id="ARBA00005790"/>
    </source>
</evidence>
<evidence type="ECO:0000256" key="12">
    <source>
        <dbReference type="ARBA" id="ARBA00048594"/>
    </source>
</evidence>
<keyword evidence="9 13" id="KW-0418">Kinase</keyword>
<organism evidence="15 16">
    <name type="scientific">Leptotrichia trevisanii</name>
    <dbReference type="NCBI Taxonomy" id="109328"/>
    <lineage>
        <taxon>Bacteria</taxon>
        <taxon>Fusobacteriati</taxon>
        <taxon>Fusobacteriota</taxon>
        <taxon>Fusobacteriia</taxon>
        <taxon>Fusobacteriales</taxon>
        <taxon>Leptotrichiaceae</taxon>
        <taxon>Leptotrichia</taxon>
    </lineage>
</organism>
<gene>
    <name evidence="13 15" type="primary">gmk</name>
    <name evidence="15" type="ORF">JMUB3935_2202</name>
</gene>
<proteinExistence type="inferred from homology"/>
<dbReference type="PANTHER" id="PTHR23117:SF13">
    <property type="entry name" value="GUANYLATE KINASE"/>
    <property type="match status" value="1"/>
</dbReference>
<dbReference type="FunFam" id="3.30.63.10:FF:000005">
    <property type="entry name" value="Guanylate kinase"/>
    <property type="match status" value="1"/>
</dbReference>
<dbReference type="PROSITE" id="PS50052">
    <property type="entry name" value="GUANYLATE_KINASE_2"/>
    <property type="match status" value="1"/>
</dbReference>
<evidence type="ECO:0000259" key="14">
    <source>
        <dbReference type="PROSITE" id="PS50052"/>
    </source>
</evidence>
<dbReference type="SUPFAM" id="SSF52540">
    <property type="entry name" value="P-loop containing nucleoside triphosphate hydrolases"/>
    <property type="match status" value="1"/>
</dbReference>